<dbReference type="InterPro" id="IPR052160">
    <property type="entry name" value="Gypsy_RT_Integrase-like"/>
</dbReference>
<feature type="domain" description="Integrase catalytic" evidence="1">
    <location>
        <begin position="41"/>
        <end position="131"/>
    </location>
</feature>
<comment type="caution">
    <text evidence="3">The sequence shown here is derived from an EMBL/GenBank/DDBJ whole genome shotgun (WGS) entry which is preliminary data.</text>
</comment>
<dbReference type="PANTHER" id="PTHR47266">
    <property type="entry name" value="ENDONUCLEASE-RELATED"/>
    <property type="match status" value="1"/>
</dbReference>
<evidence type="ECO:0000313" key="3">
    <source>
        <dbReference type="EMBL" id="TYK21190.1"/>
    </source>
</evidence>
<reference evidence="4 5" key="1">
    <citation type="submission" date="2019-08" db="EMBL/GenBank/DDBJ databases">
        <title>Draft genome sequences of two oriental melons (Cucumis melo L. var makuwa).</title>
        <authorList>
            <person name="Kwon S.-Y."/>
        </authorList>
    </citation>
    <scope>NUCLEOTIDE SEQUENCE [LARGE SCALE GENOMIC DNA]</scope>
    <source>
        <strain evidence="5">cv. Chang Bougi</strain>
        <strain evidence="4">cv. SW 3</strain>
        <tissue evidence="3">Leaf</tissue>
    </source>
</reference>
<accession>A0A5D3DCJ0</accession>
<dbReference type="Proteomes" id="UP000321393">
    <property type="component" value="Unassembled WGS sequence"/>
</dbReference>
<sequence length="217" mass="25455">MTAKVLQNGYFWPTLFQDVRNFIVKCDRYQRTRNMSHRNEMSQRPILEIELFNVWGIDFMGPFPQSTGHIYILLVVDYVSKWVEAISYAKNDVITVNKFLKRNIFTRFGTLKALINDEISHFINHIIAKLLVTEIKKILEKVVNASRKDWAEHLDSALWAYCTLYKTPIGISSYALVFGKACHLPLELEYKALWVCKKLNFNHNATRRARLIQLNEL</sequence>
<proteinExistence type="predicted"/>
<gene>
    <name evidence="3" type="ORF">E5676_scaffold1312G00130</name>
    <name evidence="2" type="ORF">E6C27_scaffold29G00200</name>
</gene>
<dbReference type="GO" id="GO:0003676">
    <property type="term" value="F:nucleic acid binding"/>
    <property type="evidence" value="ECO:0007669"/>
    <property type="project" value="InterPro"/>
</dbReference>
<dbReference type="EMBL" id="SSTD01005856">
    <property type="protein sequence ID" value="TYK21190.1"/>
    <property type="molecule type" value="Genomic_DNA"/>
</dbReference>
<evidence type="ECO:0000313" key="4">
    <source>
        <dbReference type="Proteomes" id="UP000321393"/>
    </source>
</evidence>
<dbReference type="EMBL" id="SSTE01007338">
    <property type="protein sequence ID" value="KAA0056726.1"/>
    <property type="molecule type" value="Genomic_DNA"/>
</dbReference>
<dbReference type="PROSITE" id="PS50994">
    <property type="entry name" value="INTEGRASE"/>
    <property type="match status" value="1"/>
</dbReference>
<evidence type="ECO:0000313" key="2">
    <source>
        <dbReference type="EMBL" id="KAA0056726.1"/>
    </source>
</evidence>
<dbReference type="OrthoDB" id="1723222at2759"/>
<dbReference type="InterPro" id="IPR036397">
    <property type="entry name" value="RNaseH_sf"/>
</dbReference>
<dbReference type="Proteomes" id="UP000321947">
    <property type="component" value="Unassembled WGS sequence"/>
</dbReference>
<dbReference type="InterPro" id="IPR001584">
    <property type="entry name" value="Integrase_cat-core"/>
</dbReference>
<dbReference type="InterPro" id="IPR012337">
    <property type="entry name" value="RNaseH-like_sf"/>
</dbReference>
<name>A0A5D3DCJ0_CUCMM</name>
<organism evidence="3 5">
    <name type="scientific">Cucumis melo var. makuwa</name>
    <name type="common">Oriental melon</name>
    <dbReference type="NCBI Taxonomy" id="1194695"/>
    <lineage>
        <taxon>Eukaryota</taxon>
        <taxon>Viridiplantae</taxon>
        <taxon>Streptophyta</taxon>
        <taxon>Embryophyta</taxon>
        <taxon>Tracheophyta</taxon>
        <taxon>Spermatophyta</taxon>
        <taxon>Magnoliopsida</taxon>
        <taxon>eudicotyledons</taxon>
        <taxon>Gunneridae</taxon>
        <taxon>Pentapetalae</taxon>
        <taxon>rosids</taxon>
        <taxon>fabids</taxon>
        <taxon>Cucurbitales</taxon>
        <taxon>Cucurbitaceae</taxon>
        <taxon>Benincaseae</taxon>
        <taxon>Cucumis</taxon>
    </lineage>
</organism>
<protein>
    <submittedName>
        <fullName evidence="3">Integrase, catalytic core</fullName>
    </submittedName>
</protein>
<dbReference type="AlphaFoldDB" id="A0A5D3DCJ0"/>
<evidence type="ECO:0000259" key="1">
    <source>
        <dbReference type="PROSITE" id="PS50994"/>
    </source>
</evidence>
<dbReference type="Gene3D" id="3.30.420.10">
    <property type="entry name" value="Ribonuclease H-like superfamily/Ribonuclease H"/>
    <property type="match status" value="2"/>
</dbReference>
<evidence type="ECO:0000313" key="5">
    <source>
        <dbReference type="Proteomes" id="UP000321947"/>
    </source>
</evidence>
<dbReference type="SUPFAM" id="SSF53098">
    <property type="entry name" value="Ribonuclease H-like"/>
    <property type="match status" value="1"/>
</dbReference>
<dbReference type="GO" id="GO:0015074">
    <property type="term" value="P:DNA integration"/>
    <property type="evidence" value="ECO:0007669"/>
    <property type="project" value="InterPro"/>
</dbReference>